<protein>
    <submittedName>
        <fullName evidence="1">Uncharacterized protein</fullName>
    </submittedName>
</protein>
<name>A0A9Q1H4Y7_HOLLE</name>
<gene>
    <name evidence="1" type="ORF">HOLleu_26051</name>
</gene>
<accession>A0A9Q1H4Y7</accession>
<sequence length="59" mass="6844">MSGNWWPTYLCFDDRQSSLWIFETKLRGLRQSGMSLLRNGSPLSELFGIECLRGLICIF</sequence>
<keyword evidence="2" id="KW-1185">Reference proteome</keyword>
<dbReference type="AlphaFoldDB" id="A0A9Q1H4Y7"/>
<dbReference type="EMBL" id="JAIZAY010000012">
    <property type="protein sequence ID" value="KAJ8032506.1"/>
    <property type="molecule type" value="Genomic_DNA"/>
</dbReference>
<evidence type="ECO:0000313" key="2">
    <source>
        <dbReference type="Proteomes" id="UP001152320"/>
    </source>
</evidence>
<evidence type="ECO:0000313" key="1">
    <source>
        <dbReference type="EMBL" id="KAJ8032506.1"/>
    </source>
</evidence>
<reference evidence="1" key="1">
    <citation type="submission" date="2021-10" db="EMBL/GenBank/DDBJ databases">
        <title>Tropical sea cucumber genome reveals ecological adaptation and Cuvierian tubules defense mechanism.</title>
        <authorList>
            <person name="Chen T."/>
        </authorList>
    </citation>
    <scope>NUCLEOTIDE SEQUENCE</scope>
    <source>
        <strain evidence="1">Nanhai2018</strain>
        <tissue evidence="1">Muscle</tissue>
    </source>
</reference>
<dbReference type="Proteomes" id="UP001152320">
    <property type="component" value="Chromosome 12"/>
</dbReference>
<proteinExistence type="predicted"/>
<organism evidence="1 2">
    <name type="scientific">Holothuria leucospilota</name>
    <name type="common">Black long sea cucumber</name>
    <name type="synonym">Mertensiothuria leucospilota</name>
    <dbReference type="NCBI Taxonomy" id="206669"/>
    <lineage>
        <taxon>Eukaryota</taxon>
        <taxon>Metazoa</taxon>
        <taxon>Echinodermata</taxon>
        <taxon>Eleutherozoa</taxon>
        <taxon>Echinozoa</taxon>
        <taxon>Holothuroidea</taxon>
        <taxon>Aspidochirotacea</taxon>
        <taxon>Aspidochirotida</taxon>
        <taxon>Holothuriidae</taxon>
        <taxon>Holothuria</taxon>
    </lineage>
</organism>
<comment type="caution">
    <text evidence="1">The sequence shown here is derived from an EMBL/GenBank/DDBJ whole genome shotgun (WGS) entry which is preliminary data.</text>
</comment>